<feature type="transmembrane region" description="Helical" evidence="1">
    <location>
        <begin position="333"/>
        <end position="349"/>
    </location>
</feature>
<keyword evidence="1" id="KW-0812">Transmembrane</keyword>
<feature type="transmembrane region" description="Helical" evidence="1">
    <location>
        <begin position="127"/>
        <end position="149"/>
    </location>
</feature>
<feature type="transmembrane region" description="Helical" evidence="1">
    <location>
        <begin position="361"/>
        <end position="381"/>
    </location>
</feature>
<gene>
    <name evidence="2" type="ORF">B9O19_01160</name>
</gene>
<keyword evidence="3" id="KW-1185">Reference proteome</keyword>
<feature type="transmembrane region" description="Helical" evidence="1">
    <location>
        <begin position="306"/>
        <end position="327"/>
    </location>
</feature>
<dbReference type="AlphaFoldDB" id="A0A2K9P242"/>
<accession>A0A2K9P242</accession>
<feature type="transmembrane region" description="Helical" evidence="1">
    <location>
        <begin position="97"/>
        <end position="115"/>
    </location>
</feature>
<dbReference type="OrthoDB" id="1661582at2"/>
<reference evidence="2 3" key="1">
    <citation type="submission" date="2017-04" db="EMBL/GenBank/DDBJ databases">
        <title>Monoglobus pectinilyticus 14 draft genome.</title>
        <authorList>
            <person name="Kim C."/>
            <person name="Rosendale D.I."/>
            <person name="Kelly W.J."/>
            <person name="Tannock G.W."/>
            <person name="Patchett M.L."/>
            <person name="Jordens J.Z."/>
        </authorList>
    </citation>
    <scope>NUCLEOTIDE SEQUENCE [LARGE SCALE GENOMIC DNA]</scope>
    <source>
        <strain evidence="2 3">14</strain>
    </source>
</reference>
<keyword evidence="1" id="KW-0472">Membrane</keyword>
<organism evidence="2 3">
    <name type="scientific">Monoglobus pectinilyticus</name>
    <dbReference type="NCBI Taxonomy" id="1981510"/>
    <lineage>
        <taxon>Bacteria</taxon>
        <taxon>Bacillati</taxon>
        <taxon>Bacillota</taxon>
        <taxon>Clostridia</taxon>
        <taxon>Monoglobales</taxon>
        <taxon>Monoglobaceae</taxon>
        <taxon>Monoglobus</taxon>
    </lineage>
</organism>
<feature type="transmembrane region" description="Helical" evidence="1">
    <location>
        <begin position="193"/>
        <end position="218"/>
    </location>
</feature>
<evidence type="ECO:0000313" key="2">
    <source>
        <dbReference type="EMBL" id="AUO19321.1"/>
    </source>
</evidence>
<feature type="transmembrane region" description="Helical" evidence="1">
    <location>
        <begin position="230"/>
        <end position="248"/>
    </location>
</feature>
<evidence type="ECO:0000256" key="1">
    <source>
        <dbReference type="SAM" id="Phobius"/>
    </source>
</evidence>
<dbReference type="Pfam" id="PF19528">
    <property type="entry name" value="DUF6056"/>
    <property type="match status" value="1"/>
</dbReference>
<dbReference type="RefSeq" id="WP_102365535.1">
    <property type="nucleotide sequence ID" value="NZ_CP020991.1"/>
</dbReference>
<dbReference type="EMBL" id="CP020991">
    <property type="protein sequence ID" value="AUO19321.1"/>
    <property type="molecule type" value="Genomic_DNA"/>
</dbReference>
<protein>
    <submittedName>
        <fullName evidence="2">Putative membrane protein</fullName>
    </submittedName>
</protein>
<proteinExistence type="predicted"/>
<dbReference type="Proteomes" id="UP000235589">
    <property type="component" value="Chromosome"/>
</dbReference>
<evidence type="ECO:0000313" key="3">
    <source>
        <dbReference type="Proteomes" id="UP000235589"/>
    </source>
</evidence>
<dbReference type="KEGG" id="mpec:B9O19_01160"/>
<name>A0A2K9P242_9FIRM</name>
<dbReference type="GeneID" id="98062568"/>
<keyword evidence="1" id="KW-1133">Transmembrane helix</keyword>
<sequence>MDKVVEFIKKNKVKVAGALIMIAAFVILLIINLHVDYTSDDFRYRFIYDTPGNPLPTTKKISSFWDVIISMINHWKLCNGRVVAHGLLQMVMPFGKLFFRIFNSLVYVSLGFLIYKHSVYGKKSNLSLLVLVYIGMWFFLPQFGLSVMWASGAANYLWCAAIMLSFMLPYRMYAANGADSVKDSWKSAVLMGLFGLFAGCTNENTGGGVVLICTLFILFYKIKGFKIPKWSWIGVITAVCGVVLLLAAPGNYRIDSKASFAEILIRFKDVIAKTETLAFWLFVIIAVVLILALLDKSRHTKLGINWLVPLIYFVGSVAMISVLAFAAMRPERTWFTAIVLLIVIAGWLYSEIKFSDVKPYIITASKLGLTAVFTIVFLISFNKELSAVKSTYDQIKPGLEAIEQAVENGENEVEIPLVTPSDSKYDPYNGALYAGDSPTLWVNAWMEKYYGIEKITGVK</sequence>
<dbReference type="InterPro" id="IPR045691">
    <property type="entry name" value="DUF6056"/>
</dbReference>
<feature type="transmembrane region" description="Helical" evidence="1">
    <location>
        <begin position="15"/>
        <end position="35"/>
    </location>
</feature>
<feature type="transmembrane region" description="Helical" evidence="1">
    <location>
        <begin position="277"/>
        <end position="294"/>
    </location>
</feature>
<feature type="transmembrane region" description="Helical" evidence="1">
    <location>
        <begin position="156"/>
        <end position="173"/>
    </location>
</feature>